<dbReference type="Gene3D" id="3.40.50.300">
    <property type="entry name" value="P-loop containing nucleotide triphosphate hydrolases"/>
    <property type="match status" value="1"/>
</dbReference>
<dbReference type="InterPro" id="IPR058031">
    <property type="entry name" value="AAA_lid_NorR"/>
</dbReference>
<dbReference type="GO" id="GO:0005524">
    <property type="term" value="F:ATP binding"/>
    <property type="evidence" value="ECO:0007669"/>
    <property type="project" value="UniProtKB-KW"/>
</dbReference>
<evidence type="ECO:0000256" key="4">
    <source>
        <dbReference type="ARBA" id="ARBA00023125"/>
    </source>
</evidence>
<dbReference type="Pfam" id="PF02954">
    <property type="entry name" value="HTH_8"/>
    <property type="match status" value="1"/>
</dbReference>
<dbReference type="InterPro" id="IPR009057">
    <property type="entry name" value="Homeodomain-like_sf"/>
</dbReference>
<reference evidence="7" key="1">
    <citation type="submission" date="2018-06" db="EMBL/GenBank/DDBJ databases">
        <authorList>
            <person name="Zhirakovskaya E."/>
        </authorList>
    </citation>
    <scope>NUCLEOTIDE SEQUENCE</scope>
</reference>
<dbReference type="EMBL" id="UOEF01000324">
    <property type="protein sequence ID" value="VAW01434.1"/>
    <property type="molecule type" value="Genomic_DNA"/>
</dbReference>
<dbReference type="GO" id="GO:0043565">
    <property type="term" value="F:sequence-specific DNA binding"/>
    <property type="evidence" value="ECO:0007669"/>
    <property type="project" value="InterPro"/>
</dbReference>
<dbReference type="SUPFAM" id="SSF46689">
    <property type="entry name" value="Homeodomain-like"/>
    <property type="match status" value="1"/>
</dbReference>
<evidence type="ECO:0000313" key="7">
    <source>
        <dbReference type="EMBL" id="VAW01434.1"/>
    </source>
</evidence>
<evidence type="ECO:0000256" key="2">
    <source>
        <dbReference type="ARBA" id="ARBA00022840"/>
    </source>
</evidence>
<dbReference type="InterPro" id="IPR002197">
    <property type="entry name" value="HTH_Fis"/>
</dbReference>
<evidence type="ECO:0000256" key="3">
    <source>
        <dbReference type="ARBA" id="ARBA00023015"/>
    </source>
</evidence>
<dbReference type="Gene3D" id="1.10.8.60">
    <property type="match status" value="1"/>
</dbReference>
<dbReference type="Gene3D" id="1.10.10.60">
    <property type="entry name" value="Homeodomain-like"/>
    <property type="match status" value="1"/>
</dbReference>
<dbReference type="GO" id="GO:0006355">
    <property type="term" value="P:regulation of DNA-templated transcription"/>
    <property type="evidence" value="ECO:0007669"/>
    <property type="project" value="InterPro"/>
</dbReference>
<protein>
    <submittedName>
        <fullName evidence="7">Signal-transduction regulatory protein FlgR</fullName>
    </submittedName>
</protein>
<feature type="domain" description="Sigma-54 factor interaction" evidence="6">
    <location>
        <begin position="20"/>
        <end position="251"/>
    </location>
</feature>
<dbReference type="Pfam" id="PF00158">
    <property type="entry name" value="Sigma54_activat"/>
    <property type="match status" value="1"/>
</dbReference>
<dbReference type="Pfam" id="PF25601">
    <property type="entry name" value="AAA_lid_14"/>
    <property type="match status" value="1"/>
</dbReference>
<organism evidence="7">
    <name type="scientific">hydrothermal vent metagenome</name>
    <dbReference type="NCBI Taxonomy" id="652676"/>
    <lineage>
        <taxon>unclassified sequences</taxon>
        <taxon>metagenomes</taxon>
        <taxon>ecological metagenomes</taxon>
    </lineage>
</organism>
<gene>
    <name evidence="7" type="ORF">MNBD_ALPHA04-714</name>
</gene>
<dbReference type="PROSITE" id="PS50045">
    <property type="entry name" value="SIGMA54_INTERACT_4"/>
    <property type="match status" value="1"/>
</dbReference>
<keyword evidence="3" id="KW-0805">Transcription regulation</keyword>
<dbReference type="InterPro" id="IPR003593">
    <property type="entry name" value="AAA+_ATPase"/>
</dbReference>
<dbReference type="PANTHER" id="PTHR32071">
    <property type="entry name" value="TRANSCRIPTIONAL REGULATORY PROTEIN"/>
    <property type="match status" value="1"/>
</dbReference>
<dbReference type="PANTHER" id="PTHR32071:SF117">
    <property type="entry name" value="PTS-DEPENDENT DIHYDROXYACETONE KINASE OPERON REGULATORY PROTEIN-RELATED"/>
    <property type="match status" value="1"/>
</dbReference>
<proteinExistence type="predicted"/>
<accession>A0A3B0SY37</accession>
<evidence type="ECO:0000256" key="1">
    <source>
        <dbReference type="ARBA" id="ARBA00022741"/>
    </source>
</evidence>
<dbReference type="PROSITE" id="PS00676">
    <property type="entry name" value="SIGMA54_INTERACT_2"/>
    <property type="match status" value="1"/>
</dbReference>
<dbReference type="SMART" id="SM00382">
    <property type="entry name" value="AAA"/>
    <property type="match status" value="1"/>
</dbReference>
<keyword evidence="1" id="KW-0547">Nucleotide-binding</keyword>
<dbReference type="CDD" id="cd00009">
    <property type="entry name" value="AAA"/>
    <property type="match status" value="1"/>
</dbReference>
<dbReference type="InterPro" id="IPR025943">
    <property type="entry name" value="Sigma_54_int_dom_ATP-bd_2"/>
</dbReference>
<name>A0A3B0SY37_9ZZZZ</name>
<dbReference type="InterPro" id="IPR027417">
    <property type="entry name" value="P-loop_NTPase"/>
</dbReference>
<sequence length="379" mass="42725">MEHQSSRQITKHRDDPARYLIGESPAIKEVHSLIRYAAATQIPVMITGPSGCGKEVVAQALHRCSTRSSEKFVAVNCGAIPRDLLESELFGHEKGSFTGAIAQRKGRFEDASGGTLFLDEIGDMPFDMQVKLLRVLEEKQIERIGGSKTINVDTRIISATHQNIDTAIAENRFREDLFYRLSVFPIDIPPLNKRREDIAPLIRHFLKDIETANNIQCDSINFTVEAMDMLKKYDWPGNARELRNIVERAALLFPKMMISERQITSLFRRRASTTPSDQVEALPSSFAGISPLAAKNDPDPNLQFADDGSLIEGFDLRRHLMEEERRYLLSALKMAEGVVAEAANLVSLRRTTFVEKMKRHKIERKMALNPQAYQSVANS</sequence>
<evidence type="ECO:0000256" key="5">
    <source>
        <dbReference type="ARBA" id="ARBA00023163"/>
    </source>
</evidence>
<dbReference type="InterPro" id="IPR002078">
    <property type="entry name" value="Sigma_54_int"/>
</dbReference>
<keyword evidence="5" id="KW-0804">Transcription</keyword>
<dbReference type="AlphaFoldDB" id="A0A3B0SY37"/>
<dbReference type="FunFam" id="3.40.50.300:FF:000006">
    <property type="entry name" value="DNA-binding transcriptional regulator NtrC"/>
    <property type="match status" value="1"/>
</dbReference>
<evidence type="ECO:0000259" key="6">
    <source>
        <dbReference type="PROSITE" id="PS50045"/>
    </source>
</evidence>
<keyword evidence="2" id="KW-0067">ATP-binding</keyword>
<dbReference type="SUPFAM" id="SSF52540">
    <property type="entry name" value="P-loop containing nucleoside triphosphate hydrolases"/>
    <property type="match status" value="1"/>
</dbReference>
<keyword evidence="4" id="KW-0238">DNA-binding</keyword>